<dbReference type="SUPFAM" id="SSF51735">
    <property type="entry name" value="NAD(P)-binding Rossmann-fold domains"/>
    <property type="match status" value="1"/>
</dbReference>
<comment type="similarity">
    <text evidence="2">Belongs to the NAD(P)-dependent epimerase/dehydratase family. Dihydroflavonol-4-reductase subfamily.</text>
</comment>
<dbReference type="CDD" id="cd05227">
    <property type="entry name" value="AR_SDR_e"/>
    <property type="match status" value="1"/>
</dbReference>
<dbReference type="RefSeq" id="WP_231321115.1">
    <property type="nucleotide sequence ID" value="NZ_CP088156.1"/>
</dbReference>
<keyword evidence="5" id="KW-1185">Reference proteome</keyword>
<feature type="domain" description="NAD-dependent epimerase/dehydratase" evidence="3">
    <location>
        <begin position="4"/>
        <end position="243"/>
    </location>
</feature>
<evidence type="ECO:0000256" key="1">
    <source>
        <dbReference type="ARBA" id="ARBA00023002"/>
    </source>
</evidence>
<dbReference type="PANTHER" id="PTHR10366:SF564">
    <property type="entry name" value="STEROL-4-ALPHA-CARBOXYLATE 3-DEHYDROGENASE, DECARBOXYLATING"/>
    <property type="match status" value="1"/>
</dbReference>
<evidence type="ECO:0000313" key="4">
    <source>
        <dbReference type="EMBL" id="UFZ04530.1"/>
    </source>
</evidence>
<dbReference type="Proteomes" id="UP001431010">
    <property type="component" value="Chromosome"/>
</dbReference>
<dbReference type="EMBL" id="CP088156">
    <property type="protein sequence ID" value="UFZ04530.1"/>
    <property type="molecule type" value="Genomic_DNA"/>
</dbReference>
<dbReference type="Pfam" id="PF01370">
    <property type="entry name" value="Epimerase"/>
    <property type="match status" value="1"/>
</dbReference>
<sequence length="345" mass="36805">MSDVLVTGGSGFIGAHTILQLLAAGHRIRTTLRSLDRRGEVLEMLRRGGATDTGPLSFHAADLTRDDGWAEAAAGCHYVLHIASPVPAHVPKDENELIVPAREGTLRVLRAARNAGARRVVVTSSFAAIGYGHAGRRRPFDETDWSRLDGPGVHPYTKSKTLAERAAWDFIAREGGALELATVNPVAVLGPVLGPDVSTSIAIVRALLSGRVPAAPRINFGLVDVRDVADLHLRAMTAPAAKGERFLAMAGPSVSLVEIAGVLRARLGVAGRRAPRHELPDWLARVLGLAVPQLRAVLPLLGRYCEANADKARRLLGWTPRSNEDAIVATAESLLELGVVKRKAD</sequence>
<accession>A0ABY3RC57</accession>
<dbReference type="Gene3D" id="3.40.50.720">
    <property type="entry name" value="NAD(P)-binding Rossmann-like Domain"/>
    <property type="match status" value="1"/>
</dbReference>
<evidence type="ECO:0000313" key="5">
    <source>
        <dbReference type="Proteomes" id="UP001431010"/>
    </source>
</evidence>
<organism evidence="4 5">
    <name type="scientific">Bradyrhizobium ontarionense</name>
    <dbReference type="NCBI Taxonomy" id="2898149"/>
    <lineage>
        <taxon>Bacteria</taxon>
        <taxon>Pseudomonadati</taxon>
        <taxon>Pseudomonadota</taxon>
        <taxon>Alphaproteobacteria</taxon>
        <taxon>Hyphomicrobiales</taxon>
        <taxon>Nitrobacteraceae</taxon>
        <taxon>Bradyrhizobium</taxon>
    </lineage>
</organism>
<dbReference type="PANTHER" id="PTHR10366">
    <property type="entry name" value="NAD DEPENDENT EPIMERASE/DEHYDRATASE"/>
    <property type="match status" value="1"/>
</dbReference>
<keyword evidence="1" id="KW-0560">Oxidoreductase</keyword>
<evidence type="ECO:0000256" key="2">
    <source>
        <dbReference type="ARBA" id="ARBA00023445"/>
    </source>
</evidence>
<dbReference type="InterPro" id="IPR036291">
    <property type="entry name" value="NAD(P)-bd_dom_sf"/>
</dbReference>
<dbReference type="InterPro" id="IPR001509">
    <property type="entry name" value="Epimerase_deHydtase"/>
</dbReference>
<evidence type="ECO:0000259" key="3">
    <source>
        <dbReference type="Pfam" id="PF01370"/>
    </source>
</evidence>
<proteinExistence type="inferred from homology"/>
<protein>
    <submittedName>
        <fullName evidence="4">Aldehyde reductase</fullName>
    </submittedName>
</protein>
<reference evidence="4" key="1">
    <citation type="journal article" date="2024" name="Antonie Van Leeuwenhoek">
        <title>Bradyrhizobium ontarionense sp. nov., a novel bacterial symbiont isolated from Aeschynomene indica (Indian jointvetch), harbours photosynthesis, nitrogen fixation and nitrous oxide (N2O) reductase genes.</title>
        <authorList>
            <person name="Bromfield E.S.P."/>
            <person name="Cloutier S."/>
        </authorList>
    </citation>
    <scope>NUCLEOTIDE SEQUENCE</scope>
    <source>
        <strain evidence="4">A19</strain>
    </source>
</reference>
<name>A0ABY3RC57_9BRAD</name>
<gene>
    <name evidence="4" type="ORF">LQG66_36005</name>
</gene>
<dbReference type="InterPro" id="IPR050425">
    <property type="entry name" value="NAD(P)_dehydrat-like"/>
</dbReference>